<organism evidence="1 2">
    <name type="scientific">Poseidonibacter ostreae</name>
    <dbReference type="NCBI Taxonomy" id="2654171"/>
    <lineage>
        <taxon>Bacteria</taxon>
        <taxon>Pseudomonadati</taxon>
        <taxon>Campylobacterota</taxon>
        <taxon>Epsilonproteobacteria</taxon>
        <taxon>Campylobacterales</taxon>
        <taxon>Arcobacteraceae</taxon>
        <taxon>Poseidonibacter</taxon>
    </lineage>
</organism>
<proteinExistence type="predicted"/>
<comment type="caution">
    <text evidence="1">The sequence shown here is derived from an EMBL/GenBank/DDBJ whole genome shotgun (WGS) entry which is preliminary data.</text>
</comment>
<accession>A0A6L4WX78</accession>
<dbReference type="EMBL" id="WFKK01000001">
    <property type="protein sequence ID" value="KAB7891353.1"/>
    <property type="molecule type" value="Genomic_DNA"/>
</dbReference>
<evidence type="ECO:0000313" key="1">
    <source>
        <dbReference type="EMBL" id="KAB7891353.1"/>
    </source>
</evidence>
<evidence type="ECO:0000313" key="2">
    <source>
        <dbReference type="Proteomes" id="UP000472839"/>
    </source>
</evidence>
<gene>
    <name evidence="1" type="ORF">GBG19_00525</name>
</gene>
<dbReference type="RefSeq" id="WP_152279456.1">
    <property type="nucleotide sequence ID" value="NZ_WFKK01000001.1"/>
</dbReference>
<name>A0A6L4WX78_9BACT</name>
<dbReference type="AlphaFoldDB" id="A0A6L4WX78"/>
<protein>
    <submittedName>
        <fullName evidence="1">Uncharacterized protein</fullName>
    </submittedName>
</protein>
<dbReference type="Proteomes" id="UP000472839">
    <property type="component" value="Unassembled WGS sequence"/>
</dbReference>
<reference evidence="1 2" key="1">
    <citation type="submission" date="2019-10" db="EMBL/GenBank/DDBJ databases">
        <title>Poseidonibacter ostreae sp. nov., isolated from the gut of the Ostrea denselamellosa.</title>
        <authorList>
            <person name="Choi A."/>
        </authorList>
    </citation>
    <scope>NUCLEOTIDE SEQUENCE [LARGE SCALE GENOMIC DNA]</scope>
    <source>
        <strain evidence="1 2">SJOD-M-33</strain>
    </source>
</reference>
<sequence length="1033" mass="119252">MNEIILADDTNNAHNSTDVENEEIEIKAGQYWVLNKLYNYPKGTLLLVCSLNIIDDILHSIELTPHPTKEPIINTHRIILDNFLDNFDFVPLDEALALREKEINKEQEVINNAREELLLGYVSEDGQSANAIISNVIGQDKSNAENLPMQIGGDIKSYTMQAENIQNIAIKQKEFIESKNEIIVKASTSLASFYQEKGTQALASVDSTIKYVGKLNKGIQTLGLYTGKGVEVTMLSEGKEASIDEPLTFYQRKLFLDEEVFFELKHGGADYNSIANLQEALKANFSIIDRMIPSQRGVALIQYRRKDKEYFSKEDYRDNPFLSMANAQINENNKVRFLLIRNGENVHKIDCEDFFEAKRLFPTALEMDSFFSKNANRSGLDKFRGVDFKDGKINHSDLEYVEARDKHDSKAIFYKRVLIVLSGLQGREENIIGNFKGSEDYLGKWYNLEFQEKCCNFIYDDEDSLDFKLEPIDTWLSNKNKKLMSGSRVLCFSDAMMNTESSPMAVKYFEASSMSHYSRGDCEVTYFKAEDRFSINTAFERNNIQYVKIPCEPTAHSSASAKNINVELRHCRRNTFLVLDDIKKDEIQLYLDSRKAREDYIDYAELLLEAKRVIEIDEKNQEDFLGDFKEHIVKQYDSFDDKLVLNAIDESIRLYRAFNKGSNLPSKNDSSFNKVLNKISKIIHTLLNAETISNKIKLAFNLKDKDKEIIRIVVKNTSEYFLYAKKEQEYKIFNTDNEILEVEQYKIKMTKKDISFTKVEDLYFDDYASERILYEADNSSAMQNVTRSGLDFFRYANNAISDSEKLFDEVANGGISLENTKILLKSFIAKNVKTKRYFKIVDCIIPIGLCSVSISRNTIDTSIFNDDKEEKTIKDKAIQFMTIRIGRIDEFIVKYGNDESFNYLCGIMKSLRFGNVVNGYISSRKNSIKTDKNMFVDFAKNKSIFFGVHAINKTYKLPSLKLGLCIDDEFPTNYSYGSNNFKNIRIENNKASMSEIMEESKKQLKEPFHTHNRYSETIEEYIYEEININKYFK</sequence>